<evidence type="ECO:0000313" key="2">
    <source>
        <dbReference type="Proteomes" id="UP000076512"/>
    </source>
</evidence>
<proteinExistence type="predicted"/>
<protein>
    <recommendedName>
        <fullName evidence="3">Type II toxin-antitoxin system VapB family antitoxin</fullName>
    </recommendedName>
</protein>
<evidence type="ECO:0008006" key="3">
    <source>
        <dbReference type="Google" id="ProtNLM"/>
    </source>
</evidence>
<dbReference type="AlphaFoldDB" id="A0A161ZA37"/>
<accession>A0A161ZA37</accession>
<sequence length="75" mass="8641">MTVTQIDLDDEALRQTMALSGVRTKKDAVNLALRYYADQQERAARVARHFDRAQKWGAVDDADKLHRVEKAARER</sequence>
<dbReference type="EMBL" id="LWGR01000002">
    <property type="protein sequence ID" value="KZM76002.1"/>
    <property type="molecule type" value="Genomic_DNA"/>
</dbReference>
<reference evidence="1 2" key="1">
    <citation type="submission" date="2016-04" db="EMBL/GenBank/DDBJ databases">
        <authorList>
            <person name="Evans L.H."/>
            <person name="Alamgir A."/>
            <person name="Owens N."/>
            <person name="Weber N.D."/>
            <person name="Virtaneva K."/>
            <person name="Barbian K."/>
            <person name="Babar A."/>
            <person name="Rosenke K."/>
        </authorList>
    </citation>
    <scope>NUCLEOTIDE SEQUENCE [LARGE SCALE GENOMIC DNA]</scope>
    <source>
        <strain evidence="1 2">IFM 0406</strain>
    </source>
</reference>
<keyword evidence="2" id="KW-1185">Reference proteome</keyword>
<organism evidence="1 2">
    <name type="scientific">Nocardia terpenica</name>
    <dbReference type="NCBI Taxonomy" id="455432"/>
    <lineage>
        <taxon>Bacteria</taxon>
        <taxon>Bacillati</taxon>
        <taxon>Actinomycetota</taxon>
        <taxon>Actinomycetes</taxon>
        <taxon>Mycobacteriales</taxon>
        <taxon>Nocardiaceae</taxon>
        <taxon>Nocardia</taxon>
    </lineage>
</organism>
<dbReference type="Proteomes" id="UP000076512">
    <property type="component" value="Unassembled WGS sequence"/>
</dbReference>
<comment type="caution">
    <text evidence="1">The sequence shown here is derived from an EMBL/GenBank/DDBJ whole genome shotgun (WGS) entry which is preliminary data.</text>
</comment>
<dbReference type="OrthoDB" id="4563074at2"/>
<gene>
    <name evidence="1" type="ORF">AWN90_17005</name>
</gene>
<dbReference type="Pfam" id="PF09957">
    <property type="entry name" value="VapB_antitoxin"/>
    <property type="match status" value="1"/>
</dbReference>
<name>A0A161ZA37_9NOCA</name>
<evidence type="ECO:0000313" key="1">
    <source>
        <dbReference type="EMBL" id="KZM76002.1"/>
    </source>
</evidence>
<dbReference type="InterPro" id="IPR019239">
    <property type="entry name" value="VapB_antitoxin"/>
</dbReference>
<dbReference type="STRING" id="455432.AWN90_17005"/>
<dbReference type="RefSeq" id="WP_067581955.1">
    <property type="nucleotide sequence ID" value="NZ_JABMCZ010000001.1"/>
</dbReference>